<dbReference type="Proteomes" id="UP000255108">
    <property type="component" value="Unassembled WGS sequence"/>
</dbReference>
<evidence type="ECO:0000313" key="2">
    <source>
        <dbReference type="EMBL" id="TCU90526.1"/>
    </source>
</evidence>
<dbReference type="EMBL" id="UGHR01000001">
    <property type="protein sequence ID" value="STQ89553.1"/>
    <property type="molecule type" value="Genomic_DNA"/>
</dbReference>
<reference evidence="2 4" key="2">
    <citation type="submission" date="2019-03" db="EMBL/GenBank/DDBJ databases">
        <title>Genomic Encyclopedia of Type Strains, Phase IV (KMG-IV): sequencing the most valuable type-strain genomes for metagenomic binning, comparative biology and taxonomic classification.</title>
        <authorList>
            <person name="Goeker M."/>
        </authorList>
    </citation>
    <scope>NUCLEOTIDE SEQUENCE [LARGE SCALE GENOMIC DNA]</scope>
    <source>
        <strain evidence="2 4">DSM 3764</strain>
    </source>
</reference>
<evidence type="ECO:0000313" key="4">
    <source>
        <dbReference type="Proteomes" id="UP000295794"/>
    </source>
</evidence>
<sequence length="91" mass="10291">MSKNGMPSQSYADEFIFIYYTKLTLCFHCGDMCTVQALMGHGGVRYYNNLYKDYKLWLLGSAPPSGSVVSKLGVYKKACSQINSMNYFSEQ</sequence>
<evidence type="ECO:0000313" key="1">
    <source>
        <dbReference type="EMBL" id="STQ89553.1"/>
    </source>
</evidence>
<accession>A0A377Q3P5</accession>
<protein>
    <submittedName>
        <fullName evidence="1">Uncharacterized protein</fullName>
    </submittedName>
</protein>
<name>A0A377Q3P5_9NEIS</name>
<dbReference type="AlphaFoldDB" id="A0A377Q3P5"/>
<evidence type="ECO:0000313" key="3">
    <source>
        <dbReference type="Proteomes" id="UP000255108"/>
    </source>
</evidence>
<proteinExistence type="predicted"/>
<dbReference type="Proteomes" id="UP000295794">
    <property type="component" value="Unassembled WGS sequence"/>
</dbReference>
<organism evidence="1 3">
    <name type="scientific">Iodobacter fluviatilis</name>
    <dbReference type="NCBI Taxonomy" id="537"/>
    <lineage>
        <taxon>Bacteria</taxon>
        <taxon>Pseudomonadati</taxon>
        <taxon>Pseudomonadota</taxon>
        <taxon>Betaproteobacteria</taxon>
        <taxon>Neisseriales</taxon>
        <taxon>Chitinibacteraceae</taxon>
        <taxon>Iodobacter</taxon>
    </lineage>
</organism>
<keyword evidence="4" id="KW-1185">Reference proteome</keyword>
<reference evidence="1 3" key="1">
    <citation type="submission" date="2018-06" db="EMBL/GenBank/DDBJ databases">
        <authorList>
            <consortium name="Pathogen Informatics"/>
            <person name="Doyle S."/>
        </authorList>
    </citation>
    <scope>NUCLEOTIDE SEQUENCE [LARGE SCALE GENOMIC DNA]</scope>
    <source>
        <strain evidence="1 3">NCTC11159</strain>
    </source>
</reference>
<gene>
    <name evidence="2" type="ORF">EV682_101560</name>
    <name evidence="1" type="ORF">NCTC11159_00578</name>
</gene>
<dbReference type="EMBL" id="SMBT01000001">
    <property type="protein sequence ID" value="TCU90526.1"/>
    <property type="molecule type" value="Genomic_DNA"/>
</dbReference>